<reference evidence="6 7" key="1">
    <citation type="journal article" date="2014" name="Proc. Natl. Acad. Sci. U.S.A.">
        <title>Trajectory and genomic determinants of fungal-pathogen speciation and host adaptation.</title>
        <authorList>
            <person name="Hu X."/>
            <person name="Xiao G."/>
            <person name="Zheng P."/>
            <person name="Shang Y."/>
            <person name="Su Y."/>
            <person name="Zhang X."/>
            <person name="Liu X."/>
            <person name="Zhan S."/>
            <person name="St Leger R.J."/>
            <person name="Wang C."/>
        </authorList>
    </citation>
    <scope>NUCLEOTIDE SEQUENCE [LARGE SCALE GENOMIC DNA]</scope>
    <source>
        <strain evidence="6 7">ARSEF 549</strain>
    </source>
</reference>
<evidence type="ECO:0000313" key="6">
    <source>
        <dbReference type="EMBL" id="KID64217.1"/>
    </source>
</evidence>
<dbReference type="PANTHER" id="PTHR15407:SF28">
    <property type="entry name" value="RIBITOL-5-PHOSPHATE TRANSFERASE FKTN"/>
    <property type="match status" value="1"/>
</dbReference>
<feature type="domain" description="LicD/FKTN/FKRP nucleotidyltransferase" evidence="5">
    <location>
        <begin position="109"/>
        <end position="224"/>
    </location>
</feature>
<comment type="subcellular location">
    <subcellularLocation>
        <location evidence="1">Membrane</location>
        <topology evidence="1">Single-pass membrane protein</topology>
    </subcellularLocation>
</comment>
<name>A0A0B4F8Z7_METAF</name>
<keyword evidence="4" id="KW-0472">Membrane</keyword>
<keyword evidence="6" id="KW-0808">Transferase</keyword>
<evidence type="ECO:0000256" key="3">
    <source>
        <dbReference type="ARBA" id="ARBA00022989"/>
    </source>
</evidence>
<feature type="non-terminal residue" evidence="6">
    <location>
        <position position="1"/>
    </location>
</feature>
<dbReference type="VEuPathDB" id="FungiDB:MAN_06391"/>
<dbReference type="HOGENOM" id="CLU_052528_0_0_1"/>
<evidence type="ECO:0000256" key="4">
    <source>
        <dbReference type="ARBA" id="ARBA00023136"/>
    </source>
</evidence>
<proteinExistence type="predicted"/>
<protein>
    <submittedName>
        <fullName evidence="6">Mannosylphosphate transferase</fullName>
    </submittedName>
</protein>
<organism evidence="6 7">
    <name type="scientific">Metarhizium anisopliae (strain ARSEF 549)</name>
    <dbReference type="NCBI Taxonomy" id="3151832"/>
    <lineage>
        <taxon>Eukaryota</taxon>
        <taxon>Fungi</taxon>
        <taxon>Dikarya</taxon>
        <taxon>Ascomycota</taxon>
        <taxon>Pezizomycotina</taxon>
        <taxon>Sordariomycetes</taxon>
        <taxon>Hypocreomycetidae</taxon>
        <taxon>Hypocreales</taxon>
        <taxon>Clavicipitaceae</taxon>
        <taxon>Metarhizium</taxon>
    </lineage>
</organism>
<dbReference type="OrthoDB" id="444255at2759"/>
<dbReference type="Pfam" id="PF04991">
    <property type="entry name" value="LicD"/>
    <property type="match status" value="1"/>
</dbReference>
<keyword evidence="7" id="KW-1185">Reference proteome</keyword>
<dbReference type="EMBL" id="AZNF01000008">
    <property type="protein sequence ID" value="KID64217.1"/>
    <property type="molecule type" value="Genomic_DNA"/>
</dbReference>
<evidence type="ECO:0000256" key="1">
    <source>
        <dbReference type="ARBA" id="ARBA00004167"/>
    </source>
</evidence>
<accession>A0A0B4F8Z7</accession>
<dbReference type="InterPro" id="IPR007074">
    <property type="entry name" value="LicD/FKTN/FKRP_NTP_transf"/>
</dbReference>
<dbReference type="AlphaFoldDB" id="A0A0B4F8Z7"/>
<dbReference type="Proteomes" id="UP000031186">
    <property type="component" value="Unassembled WGS sequence"/>
</dbReference>
<dbReference type="InterPro" id="IPR009644">
    <property type="entry name" value="FKTN/MNN4/W02B3.4-1"/>
</dbReference>
<evidence type="ECO:0000313" key="7">
    <source>
        <dbReference type="Proteomes" id="UP000031186"/>
    </source>
</evidence>
<sequence length="295" mass="33450">MGSSRVLLALRLCSAACVVMVLTSGYILFQSPVFIEVTEPFPIPTPIPAEGIERNAHKNLGSGSTKYYSEPGGSYELMHYDTRYFQKELAADERRTVLEDLIRSYLNVTNHYEIETWLAHGTLMGWWWGGRIMPWDSDIDVQLSFETLNSIAPELNFTEFRYEMRHADGQLVSKSYLLDINPYYGEAGVGDGNNVIDARWIDTHSGMFVDITAVRQRDDSGKWSCKDRHTYEGAELWPLIESEFEGVPALVPAKPTALLRAEYGQESTQREEFMGYVLRPETDQSCHLGCLLTVP</sequence>
<dbReference type="GO" id="GO:0009100">
    <property type="term" value="P:glycoprotein metabolic process"/>
    <property type="evidence" value="ECO:0007669"/>
    <property type="project" value="UniProtKB-ARBA"/>
</dbReference>
<gene>
    <name evidence="6" type="ORF">MAN_06391</name>
</gene>
<dbReference type="GO" id="GO:0016020">
    <property type="term" value="C:membrane"/>
    <property type="evidence" value="ECO:0007669"/>
    <property type="project" value="UniProtKB-SubCell"/>
</dbReference>
<keyword evidence="2" id="KW-0812">Transmembrane</keyword>
<comment type="caution">
    <text evidence="6">The sequence shown here is derived from an EMBL/GenBank/DDBJ whole genome shotgun (WGS) entry which is preliminary data.</text>
</comment>
<keyword evidence="3" id="KW-1133">Transmembrane helix</keyword>
<evidence type="ECO:0000259" key="5">
    <source>
        <dbReference type="Pfam" id="PF04991"/>
    </source>
</evidence>
<dbReference type="GO" id="GO:0016740">
    <property type="term" value="F:transferase activity"/>
    <property type="evidence" value="ECO:0007669"/>
    <property type="project" value="UniProtKB-KW"/>
</dbReference>
<evidence type="ECO:0000256" key="2">
    <source>
        <dbReference type="ARBA" id="ARBA00022692"/>
    </source>
</evidence>
<dbReference type="PANTHER" id="PTHR15407">
    <property type="entry name" value="FUKUTIN-RELATED"/>
    <property type="match status" value="1"/>
</dbReference>